<sequence length="366" mass="38638">MDATQAAVQAGLEGVVVAETRLSEVDGERGRLVIAGGDVESLAGAISFEEVCARLWAPYAKGALPPSLQAALGEARVRAFGLLERGGDALEARDAMDALRAAAAHVPAHPGEELDTFVLLTGALAVFTGAWARRGRGLPPVRPDPSLSHAADLLRMVTGESQPERAAGLEAYLVTVSDHGLNASTFTARVIASTGSDAVSAAVGAIGALKGPLHGGAPGPVLDMLDAIGAPERAAAWLESELRAGRRIMGMGHRIYRVRDPRAAVLERALERLEQRGLKTERLALARAVERAADELLRQRYPDRPLRANVEFYTAVLLDAVGLERSLFPAVFACGRVAGWLGHVAEQRATGRLIRPASRYVGPMPG</sequence>
<organism evidence="3 4">
    <name type="scientific">Cystobacter fuscus</name>
    <dbReference type="NCBI Taxonomy" id="43"/>
    <lineage>
        <taxon>Bacteria</taxon>
        <taxon>Pseudomonadati</taxon>
        <taxon>Myxococcota</taxon>
        <taxon>Myxococcia</taxon>
        <taxon>Myxococcales</taxon>
        <taxon>Cystobacterineae</taxon>
        <taxon>Archangiaceae</taxon>
        <taxon>Cystobacter</taxon>
    </lineage>
</organism>
<evidence type="ECO:0000256" key="1">
    <source>
        <dbReference type="ARBA" id="ARBA00004751"/>
    </source>
</evidence>
<dbReference type="SUPFAM" id="SSF48256">
    <property type="entry name" value="Citrate synthase"/>
    <property type="match status" value="1"/>
</dbReference>
<dbReference type="PANTHER" id="PTHR11739:SF23">
    <property type="entry name" value="CITRATE SYNTHASE 2-RELATED"/>
    <property type="match status" value="1"/>
</dbReference>
<gene>
    <name evidence="3" type="ORF">CYFUS_005273</name>
</gene>
<dbReference type="PRINTS" id="PR00143">
    <property type="entry name" value="CITRTSNTHASE"/>
</dbReference>
<protein>
    <recommendedName>
        <fullName evidence="2">citrate synthase (unknown stereospecificity)</fullName>
        <ecNumber evidence="2">2.3.3.16</ecNumber>
    </recommendedName>
</protein>
<dbReference type="KEGG" id="cfus:CYFUS_005273"/>
<dbReference type="PANTHER" id="PTHR11739">
    <property type="entry name" value="CITRATE SYNTHASE"/>
    <property type="match status" value="1"/>
</dbReference>
<evidence type="ECO:0000313" key="4">
    <source>
        <dbReference type="Proteomes" id="UP000217257"/>
    </source>
</evidence>
<evidence type="ECO:0000313" key="3">
    <source>
        <dbReference type="EMBL" id="ATB39825.1"/>
    </source>
</evidence>
<dbReference type="NCBIfam" id="NF009005">
    <property type="entry name" value="PRK12350.1"/>
    <property type="match status" value="1"/>
</dbReference>
<dbReference type="RefSeq" id="WP_095987802.1">
    <property type="nucleotide sequence ID" value="NZ_CP022098.1"/>
</dbReference>
<accession>A0A250J7B7</accession>
<dbReference type="Proteomes" id="UP000217257">
    <property type="component" value="Chromosome"/>
</dbReference>
<dbReference type="EC" id="2.3.3.16" evidence="2"/>
<dbReference type="UniPathway" id="UPA00223">
    <property type="reaction ID" value="UER00717"/>
</dbReference>
<name>A0A250J7B7_9BACT</name>
<comment type="pathway">
    <text evidence="1">Carbohydrate metabolism; tricarboxylic acid cycle; isocitrate from oxaloacetate: step 1/2.</text>
</comment>
<dbReference type="Gene3D" id="1.10.580.10">
    <property type="entry name" value="Citrate Synthase, domain 1"/>
    <property type="match status" value="1"/>
</dbReference>
<dbReference type="Pfam" id="PF00285">
    <property type="entry name" value="Citrate_synt"/>
    <property type="match status" value="1"/>
</dbReference>
<dbReference type="GO" id="GO:0036440">
    <property type="term" value="F:citrate synthase activity"/>
    <property type="evidence" value="ECO:0007669"/>
    <property type="project" value="UniProtKB-EC"/>
</dbReference>
<dbReference type="GO" id="GO:0005975">
    <property type="term" value="P:carbohydrate metabolic process"/>
    <property type="evidence" value="ECO:0007669"/>
    <property type="project" value="TreeGrafter"/>
</dbReference>
<dbReference type="InterPro" id="IPR016142">
    <property type="entry name" value="Citrate_synth-like_lrg_a-sub"/>
</dbReference>
<dbReference type="Gene3D" id="1.10.230.10">
    <property type="entry name" value="Cytochrome P450-Terp, domain 2"/>
    <property type="match status" value="1"/>
</dbReference>
<dbReference type="InterPro" id="IPR002020">
    <property type="entry name" value="Citrate_synthase"/>
</dbReference>
<dbReference type="InterPro" id="IPR016143">
    <property type="entry name" value="Citrate_synth-like_sm_a-sub"/>
</dbReference>
<dbReference type="GO" id="GO:0005829">
    <property type="term" value="C:cytosol"/>
    <property type="evidence" value="ECO:0007669"/>
    <property type="project" value="TreeGrafter"/>
</dbReference>
<reference evidence="3 4" key="1">
    <citation type="submission" date="2017-06" db="EMBL/GenBank/DDBJ databases">
        <title>Sequencing and comparative analysis of myxobacterial genomes.</title>
        <authorList>
            <person name="Rupp O."/>
            <person name="Goesmann A."/>
            <person name="Sogaard-Andersen L."/>
        </authorList>
    </citation>
    <scope>NUCLEOTIDE SEQUENCE [LARGE SCALE GENOMIC DNA]</scope>
    <source>
        <strain evidence="3 4">DSM 52655</strain>
    </source>
</reference>
<proteinExistence type="predicted"/>
<dbReference type="GO" id="GO:0006099">
    <property type="term" value="P:tricarboxylic acid cycle"/>
    <property type="evidence" value="ECO:0007669"/>
    <property type="project" value="UniProtKB-UniPathway"/>
</dbReference>
<dbReference type="EMBL" id="CP022098">
    <property type="protein sequence ID" value="ATB39825.1"/>
    <property type="molecule type" value="Genomic_DNA"/>
</dbReference>
<evidence type="ECO:0000256" key="2">
    <source>
        <dbReference type="ARBA" id="ARBA00012972"/>
    </source>
</evidence>
<dbReference type="InterPro" id="IPR036969">
    <property type="entry name" value="Citrate_synthase_sf"/>
</dbReference>
<dbReference type="AlphaFoldDB" id="A0A250J7B7"/>